<name>A0ACC0L1D5_CHOFU</name>
<proteinExistence type="predicted"/>
<keyword evidence="2" id="KW-1185">Reference proteome</keyword>
<protein>
    <submittedName>
        <fullName evidence="1">Uncharacterized protein</fullName>
    </submittedName>
</protein>
<evidence type="ECO:0000313" key="1">
    <source>
        <dbReference type="EMBL" id="KAI8442433.1"/>
    </source>
</evidence>
<sequence>MDRPSVSRGAVISLANAPRAICCPGPTWRGGQHRPKRDAAIRLNSKLRFRVQNSTRACQWQATSVDHGDNDKASDAQQFSLGARNRSVSAMDIIISSAVFLPVAGLPAGRSRISRVARECPRPSARFVCTTNARARANSPLLPRRPAVAHDVITILRESHSTNQNEWGCQMTQMVQYCYYVVGHGGAAEEEGAIGPSPSVSSTHEPSTRRGHSLATLLGTCDQDITLYAIVRGAVPLQGGIQDDIIMSIGSHYGFELQARTAAHHLPCHCHRGPRLLLAIDMRAWLEKKFTPDQLEKAVESVKNGEKIAVAAKRFGVPRITLHDKISGRTTMGCAMGPSTVLTKEEEDILEKWILALSERHIPLTKDSLLDTEVTGDPQRQQPDNTSTVNTLLDQALPPPNPSSSSSFPEVIGNDLSQQPIISTMEPQYTIPQKSLEKFWE</sequence>
<gene>
    <name evidence="1" type="ORF">MSG28_005947</name>
</gene>
<organism evidence="1 2">
    <name type="scientific">Choristoneura fumiferana</name>
    <name type="common">Spruce budworm moth</name>
    <name type="synonym">Archips fumiferana</name>
    <dbReference type="NCBI Taxonomy" id="7141"/>
    <lineage>
        <taxon>Eukaryota</taxon>
        <taxon>Metazoa</taxon>
        <taxon>Ecdysozoa</taxon>
        <taxon>Arthropoda</taxon>
        <taxon>Hexapoda</taxon>
        <taxon>Insecta</taxon>
        <taxon>Pterygota</taxon>
        <taxon>Neoptera</taxon>
        <taxon>Endopterygota</taxon>
        <taxon>Lepidoptera</taxon>
        <taxon>Glossata</taxon>
        <taxon>Ditrysia</taxon>
        <taxon>Tortricoidea</taxon>
        <taxon>Tortricidae</taxon>
        <taxon>Tortricinae</taxon>
        <taxon>Choristoneura</taxon>
    </lineage>
</organism>
<evidence type="ECO:0000313" key="2">
    <source>
        <dbReference type="Proteomes" id="UP001064048"/>
    </source>
</evidence>
<comment type="caution">
    <text evidence="1">The sequence shown here is derived from an EMBL/GenBank/DDBJ whole genome shotgun (WGS) entry which is preliminary data.</text>
</comment>
<accession>A0ACC0L1D5</accession>
<dbReference type="EMBL" id="CM046109">
    <property type="protein sequence ID" value="KAI8442433.1"/>
    <property type="molecule type" value="Genomic_DNA"/>
</dbReference>
<dbReference type="Proteomes" id="UP001064048">
    <property type="component" value="Chromosome 9"/>
</dbReference>
<reference evidence="1 2" key="1">
    <citation type="journal article" date="2022" name="Genome Biol. Evol.">
        <title>The Spruce Budworm Genome: Reconstructing the Evolutionary History of Antifreeze Proteins.</title>
        <authorList>
            <person name="Beliveau C."/>
            <person name="Gagne P."/>
            <person name="Picq S."/>
            <person name="Vernygora O."/>
            <person name="Keeling C.I."/>
            <person name="Pinkney K."/>
            <person name="Doucet D."/>
            <person name="Wen F."/>
            <person name="Johnston J.S."/>
            <person name="Maaroufi H."/>
            <person name="Boyle B."/>
            <person name="Laroche J."/>
            <person name="Dewar K."/>
            <person name="Juretic N."/>
            <person name="Blackburn G."/>
            <person name="Nisole A."/>
            <person name="Brunet B."/>
            <person name="Brandao M."/>
            <person name="Lumley L."/>
            <person name="Duan J."/>
            <person name="Quan G."/>
            <person name="Lucarotti C.J."/>
            <person name="Roe A.D."/>
            <person name="Sperling F.A.H."/>
            <person name="Levesque R.C."/>
            <person name="Cusson M."/>
        </authorList>
    </citation>
    <scope>NUCLEOTIDE SEQUENCE [LARGE SCALE GENOMIC DNA]</scope>
    <source>
        <strain evidence="1">Glfc:IPQL:Cfum</strain>
    </source>
</reference>